<evidence type="ECO:0000313" key="1">
    <source>
        <dbReference type="EMBL" id="PSR23579.1"/>
    </source>
</evidence>
<reference evidence="1 2" key="1">
    <citation type="journal article" date="2014" name="BMC Genomics">
        <title>Comparison of environmental and isolate Sulfobacillus genomes reveals diverse carbon, sulfur, nitrogen, and hydrogen metabolisms.</title>
        <authorList>
            <person name="Justice N.B."/>
            <person name="Norman A."/>
            <person name="Brown C.T."/>
            <person name="Singh A."/>
            <person name="Thomas B.C."/>
            <person name="Banfield J.F."/>
        </authorList>
    </citation>
    <scope>NUCLEOTIDE SEQUENCE [LARGE SCALE GENOMIC DNA]</scope>
    <source>
        <strain evidence="1">AMDSBA1</strain>
    </source>
</reference>
<evidence type="ECO:0000313" key="2">
    <source>
        <dbReference type="Proteomes" id="UP000242699"/>
    </source>
</evidence>
<proteinExistence type="predicted"/>
<protein>
    <submittedName>
        <fullName evidence="1">Uncharacterized protein</fullName>
    </submittedName>
</protein>
<gene>
    <name evidence="1" type="ORF">C7B43_19915</name>
</gene>
<dbReference type="AlphaFoldDB" id="A0A2T2WMV9"/>
<dbReference type="EMBL" id="PXYT01000091">
    <property type="protein sequence ID" value="PSR23579.1"/>
    <property type="molecule type" value="Genomic_DNA"/>
</dbReference>
<dbReference type="Proteomes" id="UP000242699">
    <property type="component" value="Unassembled WGS sequence"/>
</dbReference>
<organism evidence="1 2">
    <name type="scientific">Sulfobacillus benefaciens</name>
    <dbReference type="NCBI Taxonomy" id="453960"/>
    <lineage>
        <taxon>Bacteria</taxon>
        <taxon>Bacillati</taxon>
        <taxon>Bacillota</taxon>
        <taxon>Clostridia</taxon>
        <taxon>Eubacteriales</taxon>
        <taxon>Clostridiales Family XVII. Incertae Sedis</taxon>
        <taxon>Sulfobacillus</taxon>
    </lineage>
</organism>
<sequence>MPGHMRSPQSPQTCRQGAQQITLDNLCDIQKHHKAKIPDKTAMASMATSIPACSKMSPNHALRAGAQYKKEGLKIKSGT</sequence>
<name>A0A2T2WMV9_9FIRM</name>
<accession>A0A2T2WMV9</accession>
<comment type="caution">
    <text evidence="1">The sequence shown here is derived from an EMBL/GenBank/DDBJ whole genome shotgun (WGS) entry which is preliminary data.</text>
</comment>